<keyword evidence="1" id="KW-0812">Transmembrane</keyword>
<accession>A0AA43Q466</accession>
<feature type="transmembrane region" description="Helical" evidence="1">
    <location>
        <begin position="72"/>
        <end position="90"/>
    </location>
</feature>
<dbReference type="AlphaFoldDB" id="A0AA43Q466"/>
<organism evidence="2 3">
    <name type="scientific">Candidatus Methylobacter titanis</name>
    <dbReference type="NCBI Taxonomy" id="3053457"/>
    <lineage>
        <taxon>Bacteria</taxon>
        <taxon>Pseudomonadati</taxon>
        <taxon>Pseudomonadota</taxon>
        <taxon>Gammaproteobacteria</taxon>
        <taxon>Methylococcales</taxon>
        <taxon>Methylococcaceae</taxon>
        <taxon>Methylobacter</taxon>
    </lineage>
</organism>
<sequence length="250" mass="28007">MNCPKCQNELQVQSEICPHCDIVFEKYLKYHPEQSARQDAQSVIVTLYEEDDTKPLSQILFHEMQQTTLADFIGRAIILAGLIIWSWQLISAPIESNAVGNSFLHRVNLPFHEAGHIIFRPFGAFITSLGGTLGQLLMPSICTGVLLLKTRDPFGASVALWWVGENFLDIAPYMNDARAGQLPLLGGNFGHSAPYGFHDWQYLLTESGLLQYDYFLAKAVFVIGSAIMLLSLLWSGLLLVKRYKGMNRPC</sequence>
<evidence type="ECO:0000313" key="3">
    <source>
        <dbReference type="Proteomes" id="UP001160519"/>
    </source>
</evidence>
<dbReference type="EMBL" id="JAQSDF010000024">
    <property type="protein sequence ID" value="MDI1231231.1"/>
    <property type="molecule type" value="Genomic_DNA"/>
</dbReference>
<reference evidence="2" key="1">
    <citation type="submission" date="2023-01" db="EMBL/GenBank/DDBJ databases">
        <title>Biogeochemical cycle of methane in antarctic sediments.</title>
        <authorList>
            <person name="Roldan D.M."/>
            <person name="Menes R.J."/>
        </authorList>
    </citation>
    <scope>NUCLEOTIDE SEQUENCE [LARGE SCALE GENOMIC DNA]</scope>
    <source>
        <strain evidence="2">K-2018 MAG008</strain>
    </source>
</reference>
<keyword evidence="3" id="KW-1185">Reference proteome</keyword>
<proteinExistence type="predicted"/>
<feature type="transmembrane region" description="Helical" evidence="1">
    <location>
        <begin position="215"/>
        <end position="240"/>
    </location>
</feature>
<dbReference type="Proteomes" id="UP001160519">
    <property type="component" value="Unassembled WGS sequence"/>
</dbReference>
<comment type="caution">
    <text evidence="2">The sequence shown here is derived from an EMBL/GenBank/DDBJ whole genome shotgun (WGS) entry which is preliminary data.</text>
</comment>
<keyword evidence="1" id="KW-0472">Membrane</keyword>
<name>A0AA43Q466_9GAMM</name>
<evidence type="ECO:0000313" key="2">
    <source>
        <dbReference type="EMBL" id="MDI1231231.1"/>
    </source>
</evidence>
<gene>
    <name evidence="2" type="ORF">PSU93_08790</name>
</gene>
<protein>
    <submittedName>
        <fullName evidence="2">Zinc ribbon domain-containing protein</fullName>
    </submittedName>
</protein>
<keyword evidence="1" id="KW-1133">Transmembrane helix</keyword>
<evidence type="ECO:0000256" key="1">
    <source>
        <dbReference type="SAM" id="Phobius"/>
    </source>
</evidence>